<protein>
    <submittedName>
        <fullName evidence="1">Uncharacterized protein</fullName>
    </submittedName>
</protein>
<evidence type="ECO:0000313" key="1">
    <source>
        <dbReference type="EMBL" id="MDO6357480.1"/>
    </source>
</evidence>
<dbReference type="EMBL" id="JAUONL010000004">
    <property type="protein sequence ID" value="MDO6357480.1"/>
    <property type="molecule type" value="Genomic_DNA"/>
</dbReference>
<dbReference type="AlphaFoldDB" id="A0AAW7WKC1"/>
<accession>A0AAW7WKC1</accession>
<dbReference type="Proteomes" id="UP001170023">
    <property type="component" value="Unassembled WGS sequence"/>
</dbReference>
<name>A0AAW7WKC1_9BACE</name>
<gene>
    <name evidence="1" type="ORF">Q4469_07235</name>
</gene>
<sequence>MARQDIIMDAEYGEVETSGNVAGKSFYDFGLLAAVAGADNDTFRYGEIAVPEGFTGLTNGRGVHVRIPYTPDVRRLAVRFVAGSGSGGTGYLKNPATGKPWFPVMADTETGLSDITLAALFALNADGLYRLLPQEGCLVVYSGEDTDFGIGTAKAQNETFLLKASAGNLYQHPTTGVGLIDYLHSSLENNGLAAKLQSEFSADRVIIKNAYMDSATGELLLETVEKEDNRG</sequence>
<comment type="caution">
    <text evidence="1">The sequence shown here is derived from an EMBL/GenBank/DDBJ whole genome shotgun (WGS) entry which is preliminary data.</text>
</comment>
<organism evidence="1 2">
    <name type="scientific">Bacteroides caccae</name>
    <dbReference type="NCBI Taxonomy" id="47678"/>
    <lineage>
        <taxon>Bacteria</taxon>
        <taxon>Pseudomonadati</taxon>
        <taxon>Bacteroidota</taxon>
        <taxon>Bacteroidia</taxon>
        <taxon>Bacteroidales</taxon>
        <taxon>Bacteroidaceae</taxon>
        <taxon>Bacteroides</taxon>
    </lineage>
</organism>
<evidence type="ECO:0000313" key="2">
    <source>
        <dbReference type="Proteomes" id="UP001170023"/>
    </source>
</evidence>
<proteinExistence type="predicted"/>
<reference evidence="1" key="1">
    <citation type="submission" date="2023-07" db="EMBL/GenBank/DDBJ databases">
        <title>Whole Genome Sequencing of Colonoscopy isolates.</title>
        <authorList>
            <person name="Surve S.V."/>
            <person name="Valls R.A."/>
            <person name="Barrak K.E."/>
            <person name="Gardner T.B."/>
            <person name="O'Toole G.A."/>
        </authorList>
    </citation>
    <scope>NUCLEOTIDE SEQUENCE</scope>
    <source>
        <strain evidence="1">GP0119</strain>
    </source>
</reference>